<feature type="transmembrane region" description="Helical" evidence="6">
    <location>
        <begin position="372"/>
        <end position="394"/>
    </location>
</feature>
<dbReference type="Proteomes" id="UP001182556">
    <property type="component" value="Unassembled WGS sequence"/>
</dbReference>
<evidence type="ECO:0000313" key="7">
    <source>
        <dbReference type="EMBL" id="KAK1925978.1"/>
    </source>
</evidence>
<evidence type="ECO:0000256" key="6">
    <source>
        <dbReference type="SAM" id="Phobius"/>
    </source>
</evidence>
<feature type="transmembrane region" description="Helical" evidence="6">
    <location>
        <begin position="400"/>
        <end position="418"/>
    </location>
</feature>
<feature type="transmembrane region" description="Helical" evidence="6">
    <location>
        <begin position="447"/>
        <end position="467"/>
    </location>
</feature>
<organism evidence="7 8">
    <name type="scientific">Papiliotrema laurentii</name>
    <name type="common">Cryptococcus laurentii</name>
    <dbReference type="NCBI Taxonomy" id="5418"/>
    <lineage>
        <taxon>Eukaryota</taxon>
        <taxon>Fungi</taxon>
        <taxon>Dikarya</taxon>
        <taxon>Basidiomycota</taxon>
        <taxon>Agaricomycotina</taxon>
        <taxon>Tremellomycetes</taxon>
        <taxon>Tremellales</taxon>
        <taxon>Rhynchogastremaceae</taxon>
        <taxon>Papiliotrema</taxon>
    </lineage>
</organism>
<feature type="transmembrane region" description="Helical" evidence="6">
    <location>
        <begin position="479"/>
        <end position="500"/>
    </location>
</feature>
<keyword evidence="8" id="KW-1185">Reference proteome</keyword>
<keyword evidence="4 6" id="KW-1133">Transmembrane helix</keyword>
<feature type="transmembrane region" description="Helical" evidence="6">
    <location>
        <begin position="239"/>
        <end position="258"/>
    </location>
</feature>
<feature type="transmembrane region" description="Helical" evidence="6">
    <location>
        <begin position="199"/>
        <end position="219"/>
    </location>
</feature>
<dbReference type="InterPro" id="IPR001248">
    <property type="entry name" value="Pur-cyt_permease"/>
</dbReference>
<feature type="transmembrane region" description="Helical" evidence="6">
    <location>
        <begin position="174"/>
        <end position="192"/>
    </location>
</feature>
<dbReference type="Pfam" id="PF02133">
    <property type="entry name" value="Transp_cyt_pur"/>
    <property type="match status" value="1"/>
</dbReference>
<dbReference type="AlphaFoldDB" id="A0AAD9FTS4"/>
<dbReference type="InterPro" id="IPR045225">
    <property type="entry name" value="Uracil/uridine/allantoin_perm"/>
</dbReference>
<comment type="similarity">
    <text evidence="2">Belongs to the purine-cytosine permease (2.A.39) family.</text>
</comment>
<keyword evidence="3 6" id="KW-0812">Transmembrane</keyword>
<keyword evidence="5 6" id="KW-0472">Membrane</keyword>
<feature type="transmembrane region" description="Helical" evidence="6">
    <location>
        <begin position="120"/>
        <end position="140"/>
    </location>
</feature>
<dbReference type="EMBL" id="JAODAN010000003">
    <property type="protein sequence ID" value="KAK1925978.1"/>
    <property type="molecule type" value="Genomic_DNA"/>
</dbReference>
<feature type="transmembrane region" description="Helical" evidence="6">
    <location>
        <begin position="270"/>
        <end position="294"/>
    </location>
</feature>
<accession>A0AAD9FTS4</accession>
<name>A0AAD9FTS4_PAPLA</name>
<comment type="caution">
    <text evidence="7">The sequence shown here is derived from an EMBL/GenBank/DDBJ whole genome shotgun (WGS) entry which is preliminary data.</text>
</comment>
<protein>
    <submittedName>
        <fullName evidence="7">Permease for cytosine/purines, uracil, thiamine, allantoin-domain-containing protein</fullName>
    </submittedName>
</protein>
<evidence type="ECO:0000256" key="3">
    <source>
        <dbReference type="ARBA" id="ARBA00022692"/>
    </source>
</evidence>
<dbReference type="GO" id="GO:0015205">
    <property type="term" value="F:nucleobase transmembrane transporter activity"/>
    <property type="evidence" value="ECO:0007669"/>
    <property type="project" value="TreeGrafter"/>
</dbReference>
<evidence type="ECO:0000256" key="5">
    <source>
        <dbReference type="ARBA" id="ARBA00023136"/>
    </source>
</evidence>
<sequence length="554" mass="60645">MPMLSSKWAKRLECPVDEDADYVNDRWTNRDLIPIPPERRTYKIWSFAIYWFVSGYCISAYTTGSSLLAYGLTAQQSMACVIIGAVITGLLSVVSGMPGEIHHVGFTVISRMSWGMKGSYFPVCLRVFTSIWWFGIQSYWGGQAVNLMLGAMSPSWKHRPSTLPLSSHITQQELVGVLLWYLMYIPLVMVPPERLQRPFIVSSIAFGATSIGLLAWAVPKAGGGGPLFKTVNTASSTPFSMMLGITSILGSWGSGTIGQSDWVRYSKRRYYPLLSQLVAAPVMITICALVGVVVTSASSEILGEIIWSPIALLSAVQDYYNSSSAVRAAVFFAGLGCTCAQLSINVLLNSVSTGMDMAGLWPRYINIRRGAYILAALGLASNPWQILASAAIFLNVVSGLGVFIAPMTGIMLCDYLVIRKRKLKVEDLYNGTPSSIYWYHNGFHWRAIVAFVLGAWPFCPGFIMSLVNPTRVNNWTKLFNISFLVGVSLGFVSFLLICLASPPPYTDQGLDYLDDERFSNSVGGQEVPSKVQTPLELDVEDKTAPPAAISVLSV</sequence>
<feature type="transmembrane region" description="Helical" evidence="6">
    <location>
        <begin position="328"/>
        <end position="351"/>
    </location>
</feature>
<proteinExistence type="inferred from homology"/>
<dbReference type="GO" id="GO:0005886">
    <property type="term" value="C:plasma membrane"/>
    <property type="evidence" value="ECO:0007669"/>
    <property type="project" value="TreeGrafter"/>
</dbReference>
<dbReference type="Gene3D" id="1.10.4160.10">
    <property type="entry name" value="Hydantoin permease"/>
    <property type="match status" value="1"/>
</dbReference>
<feature type="transmembrane region" description="Helical" evidence="6">
    <location>
        <begin position="48"/>
        <end position="70"/>
    </location>
</feature>
<evidence type="ECO:0000256" key="1">
    <source>
        <dbReference type="ARBA" id="ARBA00004141"/>
    </source>
</evidence>
<evidence type="ECO:0000256" key="2">
    <source>
        <dbReference type="ARBA" id="ARBA00008974"/>
    </source>
</evidence>
<evidence type="ECO:0000256" key="4">
    <source>
        <dbReference type="ARBA" id="ARBA00022989"/>
    </source>
</evidence>
<feature type="transmembrane region" description="Helical" evidence="6">
    <location>
        <begin position="76"/>
        <end position="99"/>
    </location>
</feature>
<dbReference type="PANTHER" id="PTHR30618:SF15">
    <property type="entry name" value="NICOTINAMIDE RIBOSIDE TRANSPORTER 1-RELATED"/>
    <property type="match status" value="1"/>
</dbReference>
<evidence type="ECO:0000313" key="8">
    <source>
        <dbReference type="Proteomes" id="UP001182556"/>
    </source>
</evidence>
<gene>
    <name evidence="7" type="ORF">DB88DRAFT_485812</name>
</gene>
<dbReference type="PANTHER" id="PTHR30618">
    <property type="entry name" value="NCS1 FAMILY PURINE/PYRIMIDINE TRANSPORTER"/>
    <property type="match status" value="1"/>
</dbReference>
<dbReference type="CDD" id="cd11482">
    <property type="entry name" value="SLC-NCS1sbd_NRT1-like"/>
    <property type="match status" value="1"/>
</dbReference>
<comment type="subcellular location">
    <subcellularLocation>
        <location evidence="1">Membrane</location>
        <topology evidence="1">Multi-pass membrane protein</topology>
    </subcellularLocation>
</comment>
<reference evidence="7" key="1">
    <citation type="submission" date="2023-02" db="EMBL/GenBank/DDBJ databases">
        <title>Identification and recombinant expression of a fungal hydrolase from Papiliotrema laurentii that hydrolyzes apple cutin and clears colloidal polyester polyurethane.</title>
        <authorList>
            <consortium name="DOE Joint Genome Institute"/>
            <person name="Roman V.A."/>
            <person name="Bojanowski C."/>
            <person name="Crable B.R."/>
            <person name="Wagner D.N."/>
            <person name="Hung C.S."/>
            <person name="Nadeau L.J."/>
            <person name="Schratz L."/>
            <person name="Haridas S."/>
            <person name="Pangilinan J."/>
            <person name="Lipzen A."/>
            <person name="Na H."/>
            <person name="Yan M."/>
            <person name="Ng V."/>
            <person name="Grigoriev I.V."/>
            <person name="Spatafora J.W."/>
            <person name="Barlow D."/>
            <person name="Biffinger J."/>
            <person name="Kelley-Loughnane N."/>
            <person name="Varaljay V.A."/>
            <person name="Crookes-Goodson W.J."/>
        </authorList>
    </citation>
    <scope>NUCLEOTIDE SEQUENCE</scope>
    <source>
        <strain evidence="7">5307AH</strain>
    </source>
</reference>